<name>A0A9P0K151_ACAOB</name>
<dbReference type="EMBL" id="CAKOFQ010006722">
    <property type="protein sequence ID" value="CAH1965145.1"/>
    <property type="molecule type" value="Genomic_DNA"/>
</dbReference>
<comment type="caution">
    <text evidence="1">The sequence shown here is derived from an EMBL/GenBank/DDBJ whole genome shotgun (WGS) entry which is preliminary data.</text>
</comment>
<accession>A0A9P0K151</accession>
<sequence>MRKGCKVSERRVHFEKHCVVDLPVSIGLCKVNGRLTARANKR</sequence>
<evidence type="ECO:0000313" key="1">
    <source>
        <dbReference type="EMBL" id="CAH1965145.1"/>
    </source>
</evidence>
<proteinExistence type="predicted"/>
<dbReference type="Proteomes" id="UP001152888">
    <property type="component" value="Unassembled WGS sequence"/>
</dbReference>
<reference evidence="1" key="1">
    <citation type="submission" date="2022-03" db="EMBL/GenBank/DDBJ databases">
        <authorList>
            <person name="Sayadi A."/>
        </authorList>
    </citation>
    <scope>NUCLEOTIDE SEQUENCE</scope>
</reference>
<dbReference type="AlphaFoldDB" id="A0A9P0K151"/>
<gene>
    <name evidence="1" type="ORF">ACAOBT_LOCUS6182</name>
</gene>
<organism evidence="1 2">
    <name type="scientific">Acanthoscelides obtectus</name>
    <name type="common">Bean weevil</name>
    <name type="synonym">Bruchus obtectus</name>
    <dbReference type="NCBI Taxonomy" id="200917"/>
    <lineage>
        <taxon>Eukaryota</taxon>
        <taxon>Metazoa</taxon>
        <taxon>Ecdysozoa</taxon>
        <taxon>Arthropoda</taxon>
        <taxon>Hexapoda</taxon>
        <taxon>Insecta</taxon>
        <taxon>Pterygota</taxon>
        <taxon>Neoptera</taxon>
        <taxon>Endopterygota</taxon>
        <taxon>Coleoptera</taxon>
        <taxon>Polyphaga</taxon>
        <taxon>Cucujiformia</taxon>
        <taxon>Chrysomeloidea</taxon>
        <taxon>Chrysomelidae</taxon>
        <taxon>Bruchinae</taxon>
        <taxon>Bruchini</taxon>
        <taxon>Acanthoscelides</taxon>
    </lineage>
</organism>
<evidence type="ECO:0000313" key="2">
    <source>
        <dbReference type="Proteomes" id="UP001152888"/>
    </source>
</evidence>
<keyword evidence="2" id="KW-1185">Reference proteome</keyword>
<protein>
    <submittedName>
        <fullName evidence="1">Uncharacterized protein</fullName>
    </submittedName>
</protein>